<sequence>MSSPCYAGIVSRLVAIVVDGMLLTVVVPVVVLGPPQMWESLAGPPPSWFLSCFKLLGTALPAVYFALAWWTTGQTLGGMVLGIAVRRADGGRAGLFRSVLRAVIGLLLAPLWFAGMLVVLSDVRRRALHDVLFGTVVLRRPIRAKACPDPSARTGELDAPHP</sequence>
<accession>A0ABP6ZM66</accession>
<evidence type="ECO:0000256" key="5">
    <source>
        <dbReference type="ARBA" id="ARBA00023136"/>
    </source>
</evidence>
<keyword evidence="9" id="KW-1185">Reference proteome</keyword>
<dbReference type="InterPro" id="IPR010432">
    <property type="entry name" value="RDD"/>
</dbReference>
<dbReference type="InterPro" id="IPR051791">
    <property type="entry name" value="Pra-immunoreactive"/>
</dbReference>
<dbReference type="Proteomes" id="UP001500630">
    <property type="component" value="Unassembled WGS sequence"/>
</dbReference>
<dbReference type="Pfam" id="PF06271">
    <property type="entry name" value="RDD"/>
    <property type="match status" value="1"/>
</dbReference>
<evidence type="ECO:0000256" key="6">
    <source>
        <dbReference type="SAM" id="Phobius"/>
    </source>
</evidence>
<comment type="caution">
    <text evidence="8">The sequence shown here is derived from an EMBL/GenBank/DDBJ whole genome shotgun (WGS) entry which is preliminary data.</text>
</comment>
<keyword evidence="2" id="KW-1003">Cell membrane</keyword>
<dbReference type="PANTHER" id="PTHR36115">
    <property type="entry name" value="PROLINE-RICH ANTIGEN HOMOLOG-RELATED"/>
    <property type="match status" value="1"/>
</dbReference>
<keyword evidence="4 6" id="KW-1133">Transmembrane helix</keyword>
<evidence type="ECO:0000256" key="3">
    <source>
        <dbReference type="ARBA" id="ARBA00022692"/>
    </source>
</evidence>
<proteinExistence type="predicted"/>
<dbReference type="EMBL" id="BAABDQ010000047">
    <property type="protein sequence ID" value="GAA3611383.1"/>
    <property type="molecule type" value="Genomic_DNA"/>
</dbReference>
<evidence type="ECO:0000256" key="1">
    <source>
        <dbReference type="ARBA" id="ARBA00004651"/>
    </source>
</evidence>
<evidence type="ECO:0000256" key="2">
    <source>
        <dbReference type="ARBA" id="ARBA00022475"/>
    </source>
</evidence>
<dbReference type="PANTHER" id="PTHR36115:SF6">
    <property type="entry name" value="PROLINE-RICH ANTIGEN HOMOLOG"/>
    <property type="match status" value="1"/>
</dbReference>
<organism evidence="8 9">
    <name type="scientific">Nonomuraea rosea</name>
    <dbReference type="NCBI Taxonomy" id="638574"/>
    <lineage>
        <taxon>Bacteria</taxon>
        <taxon>Bacillati</taxon>
        <taxon>Actinomycetota</taxon>
        <taxon>Actinomycetes</taxon>
        <taxon>Streptosporangiales</taxon>
        <taxon>Streptosporangiaceae</taxon>
        <taxon>Nonomuraea</taxon>
    </lineage>
</organism>
<feature type="transmembrane region" description="Helical" evidence="6">
    <location>
        <begin position="99"/>
        <end position="120"/>
    </location>
</feature>
<feature type="transmembrane region" description="Helical" evidence="6">
    <location>
        <begin position="6"/>
        <end position="31"/>
    </location>
</feature>
<name>A0ABP6ZM66_9ACTN</name>
<evidence type="ECO:0000259" key="7">
    <source>
        <dbReference type="Pfam" id="PF06271"/>
    </source>
</evidence>
<gene>
    <name evidence="8" type="ORF">GCM10022419_115510</name>
</gene>
<evidence type="ECO:0000313" key="9">
    <source>
        <dbReference type="Proteomes" id="UP001500630"/>
    </source>
</evidence>
<evidence type="ECO:0000256" key="4">
    <source>
        <dbReference type="ARBA" id="ARBA00022989"/>
    </source>
</evidence>
<protein>
    <recommendedName>
        <fullName evidence="7">RDD domain-containing protein</fullName>
    </recommendedName>
</protein>
<evidence type="ECO:0000313" key="8">
    <source>
        <dbReference type="EMBL" id="GAA3611383.1"/>
    </source>
</evidence>
<keyword evidence="3 6" id="KW-0812">Transmembrane</keyword>
<comment type="subcellular location">
    <subcellularLocation>
        <location evidence="1">Cell membrane</location>
        <topology evidence="1">Multi-pass membrane protein</topology>
    </subcellularLocation>
</comment>
<feature type="domain" description="RDD" evidence="7">
    <location>
        <begin position="6"/>
        <end position="132"/>
    </location>
</feature>
<reference evidence="9" key="1">
    <citation type="journal article" date="2019" name="Int. J. Syst. Evol. Microbiol.">
        <title>The Global Catalogue of Microorganisms (GCM) 10K type strain sequencing project: providing services to taxonomists for standard genome sequencing and annotation.</title>
        <authorList>
            <consortium name="The Broad Institute Genomics Platform"/>
            <consortium name="The Broad Institute Genome Sequencing Center for Infectious Disease"/>
            <person name="Wu L."/>
            <person name="Ma J."/>
        </authorList>
    </citation>
    <scope>NUCLEOTIDE SEQUENCE [LARGE SCALE GENOMIC DNA]</scope>
    <source>
        <strain evidence="9">JCM 17326</strain>
    </source>
</reference>
<keyword evidence="5 6" id="KW-0472">Membrane</keyword>